<feature type="compositionally biased region" description="Low complexity" evidence="1">
    <location>
        <begin position="1"/>
        <end position="10"/>
    </location>
</feature>
<protein>
    <submittedName>
        <fullName evidence="2">Uncharacterized protein</fullName>
    </submittedName>
</protein>
<dbReference type="Proteomes" id="UP000287519">
    <property type="component" value="Unassembled WGS sequence"/>
</dbReference>
<evidence type="ECO:0000256" key="1">
    <source>
        <dbReference type="SAM" id="MobiDB-lite"/>
    </source>
</evidence>
<sequence length="37" mass="3740">MSYSSSVSSSTQFHVTVLPGGTSPPSVKVGGRDGLTE</sequence>
<name>A0A402CBF4_RHOWR</name>
<keyword evidence="3" id="KW-1185">Reference proteome</keyword>
<dbReference type="EMBL" id="BHYM01000038">
    <property type="protein sequence ID" value="GCE40893.1"/>
    <property type="molecule type" value="Genomic_DNA"/>
</dbReference>
<feature type="region of interest" description="Disordered" evidence="1">
    <location>
        <begin position="1"/>
        <end position="37"/>
    </location>
</feature>
<proteinExistence type="predicted"/>
<organism evidence="2 3">
    <name type="scientific">Rhodococcus wratislaviensis</name>
    <name type="common">Tsukamurella wratislaviensis</name>
    <dbReference type="NCBI Taxonomy" id="44752"/>
    <lineage>
        <taxon>Bacteria</taxon>
        <taxon>Bacillati</taxon>
        <taxon>Actinomycetota</taxon>
        <taxon>Actinomycetes</taxon>
        <taxon>Mycobacteriales</taxon>
        <taxon>Nocardiaceae</taxon>
        <taxon>Rhodococcus</taxon>
    </lineage>
</organism>
<comment type="caution">
    <text evidence="2">The sequence shown here is derived from an EMBL/GenBank/DDBJ whole genome shotgun (WGS) entry which is preliminary data.</text>
</comment>
<reference evidence="2 3" key="1">
    <citation type="submission" date="2018-11" db="EMBL/GenBank/DDBJ databases">
        <title>Microbial catabolism of amino acid.</title>
        <authorList>
            <person name="Hibi M."/>
            <person name="Ogawa J."/>
        </authorList>
    </citation>
    <scope>NUCLEOTIDE SEQUENCE [LARGE SCALE GENOMIC DNA]</scope>
    <source>
        <strain evidence="2 3">C31-06</strain>
    </source>
</reference>
<accession>A0A402CBF4</accession>
<evidence type="ECO:0000313" key="2">
    <source>
        <dbReference type="EMBL" id="GCE40893.1"/>
    </source>
</evidence>
<gene>
    <name evidence="2" type="ORF">Rhow_004536</name>
</gene>
<dbReference type="AlphaFoldDB" id="A0A402CBF4"/>
<evidence type="ECO:0000313" key="3">
    <source>
        <dbReference type="Proteomes" id="UP000287519"/>
    </source>
</evidence>